<protein>
    <submittedName>
        <fullName evidence="1">Uncharacterized protein</fullName>
    </submittedName>
</protein>
<evidence type="ECO:0000313" key="1">
    <source>
        <dbReference type="EMBL" id="OCT60690.1"/>
    </source>
</evidence>
<organism evidence="1 2">
    <name type="scientific">Xenopus laevis</name>
    <name type="common">African clawed frog</name>
    <dbReference type="NCBI Taxonomy" id="8355"/>
    <lineage>
        <taxon>Eukaryota</taxon>
        <taxon>Metazoa</taxon>
        <taxon>Chordata</taxon>
        <taxon>Craniata</taxon>
        <taxon>Vertebrata</taxon>
        <taxon>Euteleostomi</taxon>
        <taxon>Amphibia</taxon>
        <taxon>Batrachia</taxon>
        <taxon>Anura</taxon>
        <taxon>Pipoidea</taxon>
        <taxon>Pipidae</taxon>
        <taxon>Xenopodinae</taxon>
        <taxon>Xenopus</taxon>
        <taxon>Xenopus</taxon>
    </lineage>
</organism>
<dbReference type="Proteomes" id="UP000694892">
    <property type="component" value="Chromosome 9_10S"/>
</dbReference>
<dbReference type="AlphaFoldDB" id="A0A974BU86"/>
<accession>A0A974BU86</accession>
<evidence type="ECO:0000313" key="2">
    <source>
        <dbReference type="Proteomes" id="UP000694892"/>
    </source>
</evidence>
<dbReference type="EMBL" id="CM004483">
    <property type="protein sequence ID" value="OCT60690.1"/>
    <property type="molecule type" value="Genomic_DNA"/>
</dbReference>
<name>A0A974BU86_XENLA</name>
<reference evidence="2" key="1">
    <citation type="journal article" date="2016" name="Nature">
        <title>Genome evolution in the allotetraploid frog Xenopus laevis.</title>
        <authorList>
            <person name="Session A.M."/>
            <person name="Uno Y."/>
            <person name="Kwon T."/>
            <person name="Chapman J.A."/>
            <person name="Toyoda A."/>
            <person name="Takahashi S."/>
            <person name="Fukui A."/>
            <person name="Hikosaka A."/>
            <person name="Suzuki A."/>
            <person name="Kondo M."/>
            <person name="van Heeringen S.J."/>
            <person name="Quigley I."/>
            <person name="Heinz S."/>
            <person name="Ogino H."/>
            <person name="Ochi H."/>
            <person name="Hellsten U."/>
            <person name="Lyons J.B."/>
            <person name="Simakov O."/>
            <person name="Putnam N."/>
            <person name="Stites J."/>
            <person name="Kuroki Y."/>
            <person name="Tanaka T."/>
            <person name="Michiue T."/>
            <person name="Watanabe M."/>
            <person name="Bogdanovic O."/>
            <person name="Lister R."/>
            <person name="Georgiou G."/>
            <person name="Paranjpe S.S."/>
            <person name="van Kruijsbergen I."/>
            <person name="Shu S."/>
            <person name="Carlson J."/>
            <person name="Kinoshita T."/>
            <person name="Ohta Y."/>
            <person name="Mawaribuchi S."/>
            <person name="Jenkins J."/>
            <person name="Grimwood J."/>
            <person name="Schmutz J."/>
            <person name="Mitros T."/>
            <person name="Mozaffari S.V."/>
            <person name="Suzuki Y."/>
            <person name="Haramoto Y."/>
            <person name="Yamamoto T.S."/>
            <person name="Takagi C."/>
            <person name="Heald R."/>
            <person name="Miller K."/>
            <person name="Haudenschild C."/>
            <person name="Kitzman J."/>
            <person name="Nakayama T."/>
            <person name="Izutsu Y."/>
            <person name="Robert J."/>
            <person name="Fortriede J."/>
            <person name="Burns K."/>
            <person name="Lotay V."/>
            <person name="Karimi K."/>
            <person name="Yasuoka Y."/>
            <person name="Dichmann D.S."/>
            <person name="Flajnik M.F."/>
            <person name="Houston D.W."/>
            <person name="Shendure J."/>
            <person name="DuPasquier L."/>
            <person name="Vize P.D."/>
            <person name="Zorn A.M."/>
            <person name="Ito M."/>
            <person name="Marcotte E.M."/>
            <person name="Wallingford J.B."/>
            <person name="Ito Y."/>
            <person name="Asashima M."/>
            <person name="Ueno N."/>
            <person name="Matsuda Y."/>
            <person name="Veenstra G.J."/>
            <person name="Fujiyama A."/>
            <person name="Harland R.M."/>
            <person name="Taira M."/>
            <person name="Rokhsar D.S."/>
        </authorList>
    </citation>
    <scope>NUCLEOTIDE SEQUENCE [LARGE SCALE GENOMIC DNA]</scope>
    <source>
        <strain evidence="2">J</strain>
    </source>
</reference>
<gene>
    <name evidence="1" type="ORF">XELAEV_18046712mg</name>
</gene>
<proteinExistence type="predicted"/>
<sequence length="104" mass="11876">MALKVKHICSELSYPAPGELQSHLKFRDWSSQQPSSSSSCRQFCRMRSCRELRSRCQITEDPEDDCCELPESASRVYGYLRAMMVLCVTGMSALQPNDSFKQET</sequence>